<evidence type="ECO:0000313" key="2">
    <source>
        <dbReference type="Proteomes" id="UP000516571"/>
    </source>
</evidence>
<proteinExistence type="predicted"/>
<dbReference type="Proteomes" id="UP000516571">
    <property type="component" value="Segment"/>
</dbReference>
<dbReference type="EMBL" id="MT233524">
    <property type="protein sequence ID" value="QJA17850.1"/>
    <property type="molecule type" value="Genomic_DNA"/>
</dbReference>
<organism evidence="1 2">
    <name type="scientific">Salmonella phage vB_Sen_I1</name>
    <dbReference type="NCBI Taxonomy" id="2723910"/>
    <lineage>
        <taxon>Viruses</taxon>
        <taxon>Duplodnaviria</taxon>
        <taxon>Heunggongvirae</taxon>
        <taxon>Uroviricota</taxon>
        <taxon>Caudoviricetes</taxon>
        <taxon>Demerecviridae</taxon>
        <taxon>Markadamsvirinae</taxon>
        <taxon>Tequintavirus</taxon>
        <taxon>Tequintavirus tvI1</taxon>
    </lineage>
</organism>
<evidence type="ECO:0000313" key="1">
    <source>
        <dbReference type="EMBL" id="QJA17850.1"/>
    </source>
</evidence>
<keyword evidence="2" id="KW-1185">Reference proteome</keyword>
<reference evidence="1 2" key="1">
    <citation type="submission" date="2020-03" db="EMBL/GenBank/DDBJ databases">
        <authorList>
            <person name="Grabski M.Z."/>
        </authorList>
    </citation>
    <scope>NUCLEOTIDE SEQUENCE [LARGE SCALE GENOMIC DNA]</scope>
    <source>
        <strain evidence="2">vB_Sen_I1</strain>
    </source>
</reference>
<accession>A0A7L5CHA6</accession>
<name>A0A7L5CHA6_9CAUD</name>
<gene>
    <name evidence="1" type="ORF">vBSenI1_89</name>
</gene>
<sequence>MGVLTKLVSLVVRINGLSPYDGIPEKFTAF</sequence>
<protein>
    <submittedName>
        <fullName evidence="1">Uncharacterized protein</fullName>
    </submittedName>
</protein>